<proteinExistence type="predicted"/>
<feature type="coiled-coil region" evidence="1">
    <location>
        <begin position="127"/>
        <end position="355"/>
    </location>
</feature>
<dbReference type="OMA" id="CEEYHRI"/>
<dbReference type="OrthoDB" id="10058798at2759"/>
<feature type="coiled-coil region" evidence="1">
    <location>
        <begin position="32"/>
        <end position="96"/>
    </location>
</feature>
<comment type="caution">
    <text evidence="2">The sequence shown here is derived from an EMBL/GenBank/DDBJ whole genome shotgun (WGS) entry which is preliminary data.</text>
</comment>
<protein>
    <submittedName>
        <fullName evidence="2">Uncharacterized protein</fullName>
    </submittedName>
</protein>
<sequence>MSTKAHRRASYEDRVDQDSRLTGKHIRTLLHLQDLHTENDLLKARIAELELEEAKAARCDLLEREVEKLRGELLKCEELHQIAKEAKDKFQQMQRDCLMKIDENCAALTEKHKIEIMRIVSEKLEAENCWTIEKQQVTKKIEDLQKENKFLKEELEILKRTGCDTVKLNSALQESKAAIELLKQNCEQLKQEKGVLEKTVKDLSMKNETLSSEVDSLKSRIAVLEMQTKLSREAKAEEQGKAMETNKLKEQDEAEIAKLKGLIQKLESKNEALTEANEKLENGNKLLEFNIQDSAQTLKHMYKERDLLKNRITGLLNEIAAMKSQTPEKHTFVDFVHLKRDYNALKDEHEKLLKKRVSKTNVLPTLKGDATVVARATSGGTVRNGAQVGGVGAFW</sequence>
<evidence type="ECO:0000256" key="1">
    <source>
        <dbReference type="SAM" id="Coils"/>
    </source>
</evidence>
<dbReference type="Proteomes" id="UP000275408">
    <property type="component" value="Unassembled WGS sequence"/>
</dbReference>
<evidence type="ECO:0000313" key="3">
    <source>
        <dbReference type="Proteomes" id="UP000275408"/>
    </source>
</evidence>
<name>A0A3M6TS49_POCDA</name>
<organism evidence="2 3">
    <name type="scientific">Pocillopora damicornis</name>
    <name type="common">Cauliflower coral</name>
    <name type="synonym">Millepora damicornis</name>
    <dbReference type="NCBI Taxonomy" id="46731"/>
    <lineage>
        <taxon>Eukaryota</taxon>
        <taxon>Metazoa</taxon>
        <taxon>Cnidaria</taxon>
        <taxon>Anthozoa</taxon>
        <taxon>Hexacorallia</taxon>
        <taxon>Scleractinia</taxon>
        <taxon>Astrocoeniina</taxon>
        <taxon>Pocilloporidae</taxon>
        <taxon>Pocillopora</taxon>
    </lineage>
</organism>
<dbReference type="AlphaFoldDB" id="A0A3M6TS49"/>
<dbReference type="STRING" id="46731.A0A3M6TS49"/>
<gene>
    <name evidence="2" type="ORF">pdam_00002549</name>
</gene>
<evidence type="ECO:0000313" key="2">
    <source>
        <dbReference type="EMBL" id="RMX44159.1"/>
    </source>
</evidence>
<dbReference type="EMBL" id="RCHS01003049">
    <property type="protein sequence ID" value="RMX44159.1"/>
    <property type="molecule type" value="Genomic_DNA"/>
</dbReference>
<keyword evidence="1" id="KW-0175">Coiled coil</keyword>
<keyword evidence="3" id="KW-1185">Reference proteome</keyword>
<reference evidence="2 3" key="1">
    <citation type="journal article" date="2018" name="Sci. Rep.">
        <title>Comparative analysis of the Pocillopora damicornis genome highlights role of immune system in coral evolution.</title>
        <authorList>
            <person name="Cunning R."/>
            <person name="Bay R.A."/>
            <person name="Gillette P."/>
            <person name="Baker A.C."/>
            <person name="Traylor-Knowles N."/>
        </authorList>
    </citation>
    <scope>NUCLEOTIDE SEQUENCE [LARGE SCALE GENOMIC DNA]</scope>
    <source>
        <strain evidence="2">RSMAS</strain>
        <tissue evidence="2">Whole animal</tissue>
    </source>
</reference>
<accession>A0A3M6TS49</accession>